<evidence type="ECO:0000313" key="1">
    <source>
        <dbReference type="EMBL" id="URZ10490.1"/>
    </source>
</evidence>
<reference evidence="1 2" key="1">
    <citation type="submission" date="2022-04" db="EMBL/GenBank/DDBJ databases">
        <title>Genome sequence of C. roseum typestrain.</title>
        <authorList>
            <person name="Poehlein A."/>
            <person name="Schoch T."/>
            <person name="Duerre P."/>
            <person name="Daniel R."/>
        </authorList>
    </citation>
    <scope>NUCLEOTIDE SEQUENCE [LARGE SCALE GENOMIC DNA]</scope>
    <source>
        <strain evidence="1 2">DSM 7320</strain>
    </source>
</reference>
<dbReference type="KEGG" id="crw:CROST_012000"/>
<dbReference type="Proteomes" id="UP000190951">
    <property type="component" value="Chromosome"/>
</dbReference>
<gene>
    <name evidence="1" type="ORF">CROST_012000</name>
</gene>
<sequence>MKRASNDATLNKIGDIYQYLIALLKCFELNEGESILIEVLGDVTKVSQKDSFQMEVKHHIGEDYLSDRDVDFWKTLKNWTIEYDKIKNYDKLILYTTSSIDKDSPFLDWNHKKDSEKMSVLKGIGEIKKSREETFREIYNDIFNVATYDNKKILLILSKLEIQNKQMQIVNIDAEFNKHIKHIPEINRKNFIFSLLGLIIKGIQEPPHYWEITYKDFEVMIQDTTPTFMNAERVPLPDDFSDAEISVGEEEVFCDKEFVKAIKNIQHDKEVPKAINDYWRKNMTIAKYYKDNFIFNTSVSSYKKMLQNKLGYEKENRVIDYEDAERNVQIKESKKFYNYVMGWEASSFGRINPNREFFQKGIIHEIVDSGDFCWDIGEKV</sequence>
<proteinExistence type="predicted"/>
<dbReference type="Pfam" id="PF20283">
    <property type="entry name" value="CTD7"/>
    <property type="match status" value="1"/>
</dbReference>
<dbReference type="InterPro" id="IPR046913">
    <property type="entry name" value="ABC-3C_CTD7"/>
</dbReference>
<evidence type="ECO:0000313" key="2">
    <source>
        <dbReference type="Proteomes" id="UP000190951"/>
    </source>
</evidence>
<accession>A0A1S8LEJ0</accession>
<dbReference type="EMBL" id="CP096983">
    <property type="protein sequence ID" value="URZ10490.1"/>
    <property type="molecule type" value="Genomic_DNA"/>
</dbReference>
<organism evidence="1 2">
    <name type="scientific">Clostridium felsineum</name>
    <dbReference type="NCBI Taxonomy" id="36839"/>
    <lineage>
        <taxon>Bacteria</taxon>
        <taxon>Bacillati</taxon>
        <taxon>Bacillota</taxon>
        <taxon>Clostridia</taxon>
        <taxon>Eubacteriales</taxon>
        <taxon>Clostridiaceae</taxon>
        <taxon>Clostridium</taxon>
    </lineage>
</organism>
<name>A0A1S8LEJ0_9CLOT</name>
<dbReference type="AlphaFoldDB" id="A0A1S8LEJ0"/>
<keyword evidence="2" id="KW-1185">Reference proteome</keyword>
<dbReference type="RefSeq" id="WP_077836099.1">
    <property type="nucleotide sequence ID" value="NZ_CP096983.1"/>
</dbReference>
<protein>
    <submittedName>
        <fullName evidence="1">Uncharacterized protein</fullName>
    </submittedName>
</protein>
<dbReference type="STRING" id="84029.CROST_46620"/>